<accession>A0A5Q2RLF1</accession>
<feature type="domain" description="AMP-binding enzyme C-terminal" evidence="5">
    <location>
        <begin position="424"/>
        <end position="502"/>
    </location>
</feature>
<feature type="domain" description="AMP-dependent synthetase/ligase" evidence="4">
    <location>
        <begin position="14"/>
        <end position="367"/>
    </location>
</feature>
<dbReference type="InterPro" id="IPR025110">
    <property type="entry name" value="AMP-bd_C"/>
</dbReference>
<dbReference type="Gene3D" id="3.40.50.12780">
    <property type="entry name" value="N-terminal domain of ligase-like"/>
    <property type="match status" value="1"/>
</dbReference>
<dbReference type="Proteomes" id="UP000334019">
    <property type="component" value="Chromosome"/>
</dbReference>
<dbReference type="SUPFAM" id="SSF56801">
    <property type="entry name" value="Acetyl-CoA synthetase-like"/>
    <property type="match status" value="1"/>
</dbReference>
<evidence type="ECO:0000259" key="4">
    <source>
        <dbReference type="Pfam" id="PF00501"/>
    </source>
</evidence>
<evidence type="ECO:0000256" key="1">
    <source>
        <dbReference type="ARBA" id="ARBA00006432"/>
    </source>
</evidence>
<keyword evidence="7" id="KW-1185">Reference proteome</keyword>
<reference evidence="6 7" key="1">
    <citation type="submission" date="2019-11" db="EMBL/GenBank/DDBJ databases">
        <authorList>
            <person name="He Y."/>
        </authorList>
    </citation>
    <scope>NUCLEOTIDE SEQUENCE [LARGE SCALE GENOMIC DNA]</scope>
    <source>
        <strain evidence="6 7">SCSIO 58843</strain>
    </source>
</reference>
<protein>
    <submittedName>
        <fullName evidence="6">AMP-binding protein</fullName>
    </submittedName>
</protein>
<dbReference type="Pfam" id="PF00501">
    <property type="entry name" value="AMP-binding"/>
    <property type="match status" value="1"/>
</dbReference>
<dbReference type="EMBL" id="CP045851">
    <property type="protein sequence ID" value="QGG94015.1"/>
    <property type="molecule type" value="Genomic_DNA"/>
</dbReference>
<dbReference type="GO" id="GO:0006631">
    <property type="term" value="P:fatty acid metabolic process"/>
    <property type="evidence" value="ECO:0007669"/>
    <property type="project" value="TreeGrafter"/>
</dbReference>
<dbReference type="FunFam" id="3.30.300.30:FF:000008">
    <property type="entry name" value="2,3-dihydroxybenzoate-AMP ligase"/>
    <property type="match status" value="1"/>
</dbReference>
<dbReference type="RefSeq" id="WP_153758121.1">
    <property type="nucleotide sequence ID" value="NZ_CP045851.1"/>
</dbReference>
<dbReference type="InterPro" id="IPR020845">
    <property type="entry name" value="AMP-binding_CS"/>
</dbReference>
<dbReference type="GO" id="GO:0031956">
    <property type="term" value="F:medium-chain fatty acid-CoA ligase activity"/>
    <property type="evidence" value="ECO:0007669"/>
    <property type="project" value="TreeGrafter"/>
</dbReference>
<evidence type="ECO:0000256" key="2">
    <source>
        <dbReference type="ARBA" id="ARBA00022598"/>
    </source>
</evidence>
<organism evidence="6 7">
    <name type="scientific">Actinomarinicola tropica</name>
    <dbReference type="NCBI Taxonomy" id="2789776"/>
    <lineage>
        <taxon>Bacteria</taxon>
        <taxon>Bacillati</taxon>
        <taxon>Actinomycetota</taxon>
        <taxon>Acidimicrobiia</taxon>
        <taxon>Acidimicrobiales</taxon>
        <taxon>Iamiaceae</taxon>
        <taxon>Actinomarinicola</taxon>
    </lineage>
</organism>
<dbReference type="PANTHER" id="PTHR43201:SF5">
    <property type="entry name" value="MEDIUM-CHAIN ACYL-COA LIGASE ACSF2, MITOCHONDRIAL"/>
    <property type="match status" value="1"/>
</dbReference>
<sequence length="520" mass="56953">MTTAASDPLGFWAIAGADPDRPALVTPAGETYSYGQLDERANRVAHGLRALGLQRGDGVAIVLPNEVEFVELYLAAMQTGLYLTCINFHLTGPEIAYIVNDCEADVLVIHERYAAARAAADELALPADRRFAVGSIDGYRPSGEIADGQPGERPSDRSAGTTMLYTSGTTGRPKGVRRPLPEGDPNEAAAAGSMLSMLFDIVPGPGAHLVAGPLYHAAPLAFGTGALHLGQTMVLVDRWTPEGTLRLIEEHGITTSHMVPTMFHRLLQLPEEERNRYDTSTLRSVIHAAAPCPVEVKRRMIEWWGPVIYEYYAATEGGGAYVKPHDWLEHPGTVGQPFPGATLKIFDDDGNELGPREVGTVYMGSPGGAAFEYFKDEEKTKANRRAGLFTVGDMGYLDEDGWLFLSDRKADMIISGGVNIYPAEIEAVLLEHPDVADAAVLGVPDDEWGEQVKAVVQPKDPSRADERFAEELIAFCRERLAAFKCPRSVDFRDELPRFPTGKLYKRLLRDEYWADRERAI</sequence>
<dbReference type="Gene3D" id="3.30.300.30">
    <property type="match status" value="1"/>
</dbReference>
<feature type="compositionally biased region" description="Polar residues" evidence="3">
    <location>
        <begin position="158"/>
        <end position="170"/>
    </location>
</feature>
<dbReference type="InterPro" id="IPR045851">
    <property type="entry name" value="AMP-bd_C_sf"/>
</dbReference>
<proteinExistence type="inferred from homology"/>
<dbReference type="PROSITE" id="PS00455">
    <property type="entry name" value="AMP_BINDING"/>
    <property type="match status" value="1"/>
</dbReference>
<evidence type="ECO:0000259" key="5">
    <source>
        <dbReference type="Pfam" id="PF13193"/>
    </source>
</evidence>
<evidence type="ECO:0000313" key="7">
    <source>
        <dbReference type="Proteomes" id="UP000334019"/>
    </source>
</evidence>
<dbReference type="KEGG" id="atq:GH723_02225"/>
<evidence type="ECO:0000256" key="3">
    <source>
        <dbReference type="SAM" id="MobiDB-lite"/>
    </source>
</evidence>
<dbReference type="PANTHER" id="PTHR43201">
    <property type="entry name" value="ACYL-COA SYNTHETASE"/>
    <property type="match status" value="1"/>
</dbReference>
<comment type="similarity">
    <text evidence="1">Belongs to the ATP-dependent AMP-binding enzyme family.</text>
</comment>
<dbReference type="Pfam" id="PF13193">
    <property type="entry name" value="AMP-binding_C"/>
    <property type="match status" value="1"/>
</dbReference>
<dbReference type="AlphaFoldDB" id="A0A5Q2RLF1"/>
<gene>
    <name evidence="6" type="ORF">GH723_02225</name>
</gene>
<name>A0A5Q2RLF1_9ACTN</name>
<dbReference type="InterPro" id="IPR000873">
    <property type="entry name" value="AMP-dep_synth/lig_dom"/>
</dbReference>
<keyword evidence="2" id="KW-0436">Ligase</keyword>
<evidence type="ECO:0000313" key="6">
    <source>
        <dbReference type="EMBL" id="QGG94015.1"/>
    </source>
</evidence>
<dbReference type="InterPro" id="IPR042099">
    <property type="entry name" value="ANL_N_sf"/>
</dbReference>
<feature type="region of interest" description="Disordered" evidence="3">
    <location>
        <begin position="141"/>
        <end position="184"/>
    </location>
</feature>